<dbReference type="GO" id="GO:0016829">
    <property type="term" value="F:lyase activity"/>
    <property type="evidence" value="ECO:0007669"/>
    <property type="project" value="UniProtKB-KW"/>
</dbReference>
<evidence type="ECO:0000256" key="1">
    <source>
        <dbReference type="ARBA" id="ARBA00009299"/>
    </source>
</evidence>
<dbReference type="SUPFAM" id="SSF48371">
    <property type="entry name" value="ARM repeat"/>
    <property type="match status" value="3"/>
</dbReference>
<dbReference type="Pfam" id="PF25591">
    <property type="entry name" value="LRV_2"/>
    <property type="match status" value="1"/>
</dbReference>
<evidence type="ECO:0000256" key="4">
    <source>
        <dbReference type="ARBA" id="ARBA00023239"/>
    </source>
</evidence>
<feature type="region of interest" description="Disordered" evidence="5">
    <location>
        <begin position="1"/>
        <end position="25"/>
    </location>
</feature>
<dbReference type="InterPro" id="IPR057893">
    <property type="entry name" value="LRV_2"/>
</dbReference>
<accession>A0A0C1R6H3</accession>
<dbReference type="InterPro" id="IPR011989">
    <property type="entry name" value="ARM-like"/>
</dbReference>
<keyword evidence="2" id="KW-0042">Antenna complex</keyword>
<dbReference type="RefSeq" id="WP_038085564.1">
    <property type="nucleotide sequence ID" value="NZ_JHEG04000001.1"/>
</dbReference>
<dbReference type="Proteomes" id="UP000029738">
    <property type="component" value="Unassembled WGS sequence"/>
</dbReference>
<gene>
    <name evidence="8" type="ORF">DA73_0223320</name>
    <name evidence="7" type="ORF">DA73_0400019170</name>
</gene>
<reference evidence="7" key="2">
    <citation type="submission" date="2019-11" db="EMBL/GenBank/DDBJ databases">
        <title>Improved Assembly of Tolypothrix boutellei genome.</title>
        <authorList>
            <person name="Sarangi A.N."/>
            <person name="Mukherjee M."/>
            <person name="Ghosh S."/>
            <person name="Singh D."/>
            <person name="Das A."/>
            <person name="Kant S."/>
            <person name="Prusty A."/>
            <person name="Tripathy S."/>
        </authorList>
    </citation>
    <scope>NUCLEOTIDE SEQUENCE</scope>
    <source>
        <strain evidence="7">VB521301</strain>
    </source>
</reference>
<dbReference type="STRING" id="1479485.DA73_0223320"/>
<reference evidence="8" key="1">
    <citation type="journal article" date="2015" name="Genome Announc.">
        <title>Draft Genome Sequence of Tolypothrix boutellei Strain VB521301.</title>
        <authorList>
            <person name="Chandrababunaidu M.M."/>
            <person name="Singh D."/>
            <person name="Sen D."/>
            <person name="Bhan S."/>
            <person name="Das S."/>
            <person name="Gupta A."/>
            <person name="Adhikary S.P."/>
            <person name="Tripathy S."/>
        </authorList>
    </citation>
    <scope>NUCLEOTIDE SEQUENCE</scope>
    <source>
        <strain evidence="8">VB521301</strain>
    </source>
</reference>
<sequence>MSTQKPSSEQRACDPTTPSSELRQLAQQSSSLAQLVAKNPGADSELLSKLAVSPDRTIRQAVALNPNISKDIFLNLAEEFPEQVLENPIFPLLCLEETNIFEDLSVEALQGLLMQNNVPKILLDFASQHSDRTVLMTLLMNPQTSKNYLEKIVHNKYFDVEEGYISAQRDPMWGDGGYDGEFEACDASCNLEIAESAKLHINWVEEIDEDIDAVVQASILKTTLNSSNEQLLWEIGVLPEFVLPILMPEMLETIAKNPYTALSVLEQLSVSPKKYVRCYAAENPNIPLNILEQLVGDDSVEVRQSITLHPKLSFKALQKFCLQQQAVADVNATVNLLTELAKSQWLLIRQRVAYHANTPVEILEQLARDDDWRVRKIVASHSKISTKILEQLAEDKSQEVRVSVANNHHTHLQTLEKLSQEKNWRVRAAIAENPNVTVNLLNELLAKRHEAILLKIAKNPSTPQDILQRIATDEKDYIRDAVAKNPKTSGKILALLAQDKTFFVREAVACHANVPESVLEYLSRDSEVNVRLFVSQNANISRMTLEKLAKDSNNHVRETANFILRSDCFCPHDVKLKLGSYDRFNIELHTDTPTSILEQLLNYPYGEFVRFAVASHPNVTFELVRQLAQDKFYAVRTAVATNNKTPLEILEQLARDIDYKVRQAVAANNKTSSSILKQLAKDNHGDVRGAVAYNPNTPIMLVINLLQDKADCRTDIVYAGRFVECVRELAVVNLVYHFTQDQNLSGDILTRLALDKDWRLGIVVARHPNTPKQALELLGKHSHWQVRATVAYNSNTPVNVLLQLIEDENYIVAEEAILSLSWLADDRDIIKQFVAVNNLKTDADSLAELASSNSLPIRVLVARHSNTPANILEQLAADTCLDVRMAVAQNPHTPIDLLNSFINNSGENQQLRTAAIKNLLDRKVETASALLEQYAGSDRLTFARLFVLLHPMAPKALLAKHFRSWYWLERYAIAQNPRTPTEILQQLVQDANRIVRATAKSHLAHKTQDSA</sequence>
<evidence type="ECO:0000313" key="8">
    <source>
        <dbReference type="EMBL" id="KIE11308.1"/>
    </source>
</evidence>
<dbReference type="Pfam" id="PF01816">
    <property type="entry name" value="LRV"/>
    <property type="match status" value="1"/>
</dbReference>
<comment type="caution">
    <text evidence="8">The sequence shown here is derived from an EMBL/GenBank/DDBJ whole genome shotgun (WGS) entry which is preliminary data.</text>
</comment>
<dbReference type="GO" id="GO:0030089">
    <property type="term" value="C:phycobilisome"/>
    <property type="evidence" value="ECO:0007669"/>
    <property type="project" value="UniProtKB-KW"/>
</dbReference>
<comment type="similarity">
    <text evidence="1">Belongs to the CpcE/RpcE/PecE family.</text>
</comment>
<evidence type="ECO:0000313" key="9">
    <source>
        <dbReference type="Proteomes" id="UP000029738"/>
    </source>
</evidence>
<organism evidence="8">
    <name type="scientific">Tolypothrix bouteillei VB521301</name>
    <dbReference type="NCBI Taxonomy" id="1479485"/>
    <lineage>
        <taxon>Bacteria</taxon>
        <taxon>Bacillati</taxon>
        <taxon>Cyanobacteriota</taxon>
        <taxon>Cyanophyceae</taxon>
        <taxon>Nostocales</taxon>
        <taxon>Tolypothrichaceae</taxon>
        <taxon>Tolypothrix</taxon>
    </lineage>
</organism>
<dbReference type="OrthoDB" id="453863at2"/>
<evidence type="ECO:0000259" key="6">
    <source>
        <dbReference type="Pfam" id="PF25591"/>
    </source>
</evidence>
<evidence type="ECO:0000256" key="3">
    <source>
        <dbReference type="ARBA" id="ARBA00022738"/>
    </source>
</evidence>
<evidence type="ECO:0000256" key="5">
    <source>
        <dbReference type="SAM" id="MobiDB-lite"/>
    </source>
</evidence>
<evidence type="ECO:0000313" key="7">
    <source>
        <dbReference type="EMBL" id="KAF3887372.1"/>
    </source>
</evidence>
<dbReference type="EMBL" id="JHEG04000001">
    <property type="protein sequence ID" value="KAF3887372.1"/>
    <property type="molecule type" value="Genomic_DNA"/>
</dbReference>
<dbReference type="InterPro" id="IPR004830">
    <property type="entry name" value="LRR_variant"/>
</dbReference>
<dbReference type="InterPro" id="IPR016024">
    <property type="entry name" value="ARM-type_fold"/>
</dbReference>
<protein>
    <recommendedName>
        <fullName evidence="6">Leucine rich repeat variant domain-containing protein</fullName>
    </recommendedName>
</protein>
<dbReference type="AlphaFoldDB" id="A0A0C1R6H3"/>
<feature type="domain" description="Leucine rich repeat variant" evidence="6">
    <location>
        <begin position="9"/>
        <end position="63"/>
    </location>
</feature>
<proteinExistence type="inferred from homology"/>
<dbReference type="EMBL" id="JHEG02000048">
    <property type="protein sequence ID" value="KIE11308.1"/>
    <property type="molecule type" value="Genomic_DNA"/>
</dbReference>
<keyword evidence="3" id="KW-0605">Phycobilisome</keyword>
<keyword evidence="4" id="KW-0456">Lyase</keyword>
<feature type="compositionally biased region" description="Polar residues" evidence="5">
    <location>
        <begin position="1"/>
        <end position="10"/>
    </location>
</feature>
<name>A0A0C1R6H3_9CYAN</name>
<dbReference type="Gene3D" id="1.25.10.10">
    <property type="entry name" value="Leucine-rich Repeat Variant"/>
    <property type="match status" value="4"/>
</dbReference>
<evidence type="ECO:0000256" key="2">
    <source>
        <dbReference type="ARBA" id="ARBA00022549"/>
    </source>
</evidence>
<keyword evidence="9" id="KW-1185">Reference proteome</keyword>